<comment type="caution">
    <text evidence="1">The sequence shown here is derived from an EMBL/GenBank/DDBJ whole genome shotgun (WGS) entry which is preliminary data.</text>
</comment>
<name>A0ACC6L1S3_9SPHI</name>
<proteinExistence type="predicted"/>
<sequence length="43" mass="4991">MPFYALMPSPVFIELEEQNTGLKKAVKQKTQVVVFTFFLKDNL</sequence>
<dbReference type="EMBL" id="JAVDTF010000003">
    <property type="protein sequence ID" value="MDR6785281.1"/>
    <property type="molecule type" value="Genomic_DNA"/>
</dbReference>
<reference evidence="1" key="1">
    <citation type="submission" date="2023-07" db="EMBL/GenBank/DDBJ databases">
        <title>Sorghum-associated microbial communities from plants grown in Nebraska, USA.</title>
        <authorList>
            <person name="Schachtman D."/>
        </authorList>
    </citation>
    <scope>NUCLEOTIDE SEQUENCE</scope>
    <source>
        <strain evidence="1">2697</strain>
    </source>
</reference>
<dbReference type="Proteomes" id="UP001246858">
    <property type="component" value="Unassembled WGS sequence"/>
</dbReference>
<protein>
    <submittedName>
        <fullName evidence="1">Uncharacterized protein</fullName>
    </submittedName>
</protein>
<gene>
    <name evidence="1" type="ORF">J2X78_003855</name>
</gene>
<evidence type="ECO:0000313" key="1">
    <source>
        <dbReference type="EMBL" id="MDR6785281.1"/>
    </source>
</evidence>
<evidence type="ECO:0000313" key="2">
    <source>
        <dbReference type="Proteomes" id="UP001246858"/>
    </source>
</evidence>
<keyword evidence="2" id="KW-1185">Reference proteome</keyword>
<organism evidence="1 2">
    <name type="scientific">Pedobacter africanus</name>
    <dbReference type="NCBI Taxonomy" id="151894"/>
    <lineage>
        <taxon>Bacteria</taxon>
        <taxon>Pseudomonadati</taxon>
        <taxon>Bacteroidota</taxon>
        <taxon>Sphingobacteriia</taxon>
        <taxon>Sphingobacteriales</taxon>
        <taxon>Sphingobacteriaceae</taxon>
        <taxon>Pedobacter</taxon>
    </lineage>
</organism>
<accession>A0ACC6L1S3</accession>